<keyword evidence="8 12" id="KW-0472">Membrane</keyword>
<dbReference type="PANTHER" id="PTHR10412:SF11">
    <property type="entry name" value="MANNOSYL-OLIGOSACCHARIDE GLUCOSIDASE"/>
    <property type="match status" value="1"/>
</dbReference>
<evidence type="ECO:0000256" key="5">
    <source>
        <dbReference type="ARBA" id="ARBA00022824"/>
    </source>
</evidence>
<keyword evidence="5 12" id="KW-0256">Endoplasmic reticulum</keyword>
<evidence type="ECO:0000256" key="6">
    <source>
        <dbReference type="ARBA" id="ARBA00022968"/>
    </source>
</evidence>
<dbReference type="EC" id="3.2.1.106" evidence="11 12"/>
<feature type="transmembrane region" description="Helical" evidence="12">
    <location>
        <begin position="6"/>
        <end position="25"/>
    </location>
</feature>
<dbReference type="GO" id="GO:0004573">
    <property type="term" value="F:Glc3Man9GlcNAc2 oligosaccharide glucosidase activity"/>
    <property type="evidence" value="ECO:0007669"/>
    <property type="project" value="UniProtKB-UniRule"/>
</dbReference>
<evidence type="ECO:0000256" key="8">
    <source>
        <dbReference type="ARBA" id="ARBA00023136"/>
    </source>
</evidence>
<dbReference type="GO" id="GO:0005789">
    <property type="term" value="C:endoplasmic reticulum membrane"/>
    <property type="evidence" value="ECO:0007669"/>
    <property type="project" value="UniProtKB-SubCell"/>
</dbReference>
<dbReference type="InterPro" id="IPR008928">
    <property type="entry name" value="6-hairpin_glycosidase_sf"/>
</dbReference>
<dbReference type="GO" id="GO:0006487">
    <property type="term" value="P:protein N-linked glycosylation"/>
    <property type="evidence" value="ECO:0007669"/>
    <property type="project" value="UniProtKB-UniRule"/>
</dbReference>
<feature type="domain" description="Glycosyl hydrolase family 63 N-terminal" evidence="14">
    <location>
        <begin position="67"/>
        <end position="193"/>
    </location>
</feature>
<comment type="subcellular location">
    <subcellularLocation>
        <location evidence="1 12">Endoplasmic reticulum membrane</location>
        <topology evidence="1 12">Single-pass type II membrane protein</topology>
    </subcellularLocation>
</comment>
<evidence type="ECO:0000313" key="15">
    <source>
        <dbReference type="EMBL" id="CCI44750.1"/>
    </source>
</evidence>
<dbReference type="STRING" id="65357.A0A024GD11"/>
<gene>
    <name evidence="15" type="ORF">BN9_055740</name>
</gene>
<keyword evidence="4 12" id="KW-0378">Hydrolase</keyword>
<evidence type="ECO:0000256" key="10">
    <source>
        <dbReference type="ARBA" id="ARBA00023295"/>
    </source>
</evidence>
<dbReference type="Gene3D" id="2.70.98.110">
    <property type="entry name" value="Glycosyl hydrolase family 63, N-terminal domain"/>
    <property type="match status" value="1"/>
</dbReference>
<evidence type="ECO:0000256" key="11">
    <source>
        <dbReference type="ARBA" id="ARBA00038888"/>
    </source>
</evidence>
<dbReference type="GO" id="GO:0009311">
    <property type="term" value="P:oligosaccharide metabolic process"/>
    <property type="evidence" value="ECO:0007669"/>
    <property type="project" value="UniProtKB-UniRule"/>
</dbReference>
<name>A0A024GD11_9STRA</name>
<comment type="similarity">
    <text evidence="2 12">Belongs to the glycosyl hydrolase 63 family.</text>
</comment>
<comment type="function">
    <text evidence="12">Cleaves the distal alpha 1,2-linked glucose residue from the Glc(3)Man(9)GlcNAc(2) oligosaccharide precursor.</text>
</comment>
<dbReference type="Pfam" id="PF16923">
    <property type="entry name" value="Glyco_hydro_63N"/>
    <property type="match status" value="1"/>
</dbReference>
<keyword evidence="3 12" id="KW-0812">Transmembrane</keyword>
<dbReference type="Gene3D" id="1.50.10.10">
    <property type="match status" value="1"/>
</dbReference>
<dbReference type="InterPro" id="IPR004888">
    <property type="entry name" value="Glycoside_hydrolase_63"/>
</dbReference>
<keyword evidence="9" id="KW-0325">Glycoprotein</keyword>
<dbReference type="PANTHER" id="PTHR10412">
    <property type="entry name" value="MANNOSYL-OLIGOSACCHARIDE GLUCOSIDASE"/>
    <property type="match status" value="1"/>
</dbReference>
<comment type="catalytic activity">
    <reaction evidence="12">
        <text>N(4)-(alpha-D-Glc-(1-&gt;2)-alpha-D-Glc-(1-&gt;3)-alpha-D-Glc-(1-&gt;3)-alpha-D-Man-(1-&gt;2)-alpha-D-Man-(1-&gt;2)-alpha-D-Man-(1-&gt;3)-[alpha-D-Man-(1-&gt;2)-alpha-D-Man-(1-&gt;3)-[alpha-D-Man-(1-&gt;2)-alpha-D-Man-(1-&gt;6)]-alpha-D-Man-(1-&gt;6)]-beta-D-Man-(1-&gt;4)-beta-D-GlcNAc-(1-&gt;4)-beta-D-GlcNAc)-L-asparaginyl-[protein] + H2O = N(4)-(alpha-D-Glc-(1-&gt;3)-alpha-D-Glc-(1-&gt;3)-alpha-D-Man-(1-&gt;2)-alpha-D-Man-(1-&gt;2)-alpha-D-Man-(1-&gt;3)-[alpha-D-Man-(1-&gt;2)-alpha-D-Man-(1-&gt;3)-[alpha-D-Man-(1-&gt;2)-alpha-D-Man-(1-&gt;6)]-alpha-D-Man-(1-&gt;6)]-beta-D-Man-(1-&gt;4)-beta-D-GlcNAc-(1-&gt;4)-beta-D-GlcNAc)-L-asparaginyl-[protein] + beta-D-glucose</text>
        <dbReference type="Rhea" id="RHEA:55988"/>
        <dbReference type="Rhea" id="RHEA-COMP:12806"/>
        <dbReference type="Rhea" id="RHEA-COMP:14355"/>
        <dbReference type="ChEBI" id="CHEBI:15377"/>
        <dbReference type="ChEBI" id="CHEBI:15903"/>
        <dbReference type="ChEBI" id="CHEBI:59082"/>
        <dbReference type="ChEBI" id="CHEBI:132537"/>
        <dbReference type="EC" id="3.2.1.106"/>
    </reaction>
</comment>
<dbReference type="AlphaFoldDB" id="A0A024GD11"/>
<dbReference type="InterPro" id="IPR031631">
    <property type="entry name" value="Glyco_hydro_63N"/>
</dbReference>
<evidence type="ECO:0000313" key="16">
    <source>
        <dbReference type="Proteomes" id="UP000053237"/>
    </source>
</evidence>
<comment type="caution">
    <text evidence="15">The sequence shown here is derived from an EMBL/GenBank/DDBJ whole genome shotgun (WGS) entry which is preliminary data.</text>
</comment>
<keyword evidence="6" id="KW-0735">Signal-anchor</keyword>
<protein>
    <recommendedName>
        <fullName evidence="11 12">Mannosyl-oligosaccharide glucosidase</fullName>
        <ecNumber evidence="11 12">3.2.1.106</ecNumber>
    </recommendedName>
</protein>
<evidence type="ECO:0000256" key="1">
    <source>
        <dbReference type="ARBA" id="ARBA00004648"/>
    </source>
</evidence>
<dbReference type="EMBL" id="CAIX01000078">
    <property type="protein sequence ID" value="CCI44750.1"/>
    <property type="molecule type" value="Genomic_DNA"/>
</dbReference>
<reference evidence="15 16" key="1">
    <citation type="submission" date="2012-05" db="EMBL/GenBank/DDBJ databases">
        <title>Recombination and specialization in a pathogen metapopulation.</title>
        <authorList>
            <person name="Gardiner A."/>
            <person name="Kemen E."/>
            <person name="Schultz-Larsen T."/>
            <person name="MacLean D."/>
            <person name="Van Oosterhout C."/>
            <person name="Jones J.D.G."/>
        </authorList>
    </citation>
    <scope>NUCLEOTIDE SEQUENCE [LARGE SCALE GENOMIC DNA]</scope>
    <source>
        <strain evidence="15 16">Ac Nc2</strain>
    </source>
</reference>
<feature type="domain" description="Glycosyl hydrolase family 63 C-terminal" evidence="13">
    <location>
        <begin position="420"/>
        <end position="973"/>
    </location>
</feature>
<evidence type="ECO:0000256" key="3">
    <source>
        <dbReference type="ARBA" id="ARBA00022692"/>
    </source>
</evidence>
<dbReference type="InterPro" id="IPR012341">
    <property type="entry name" value="6hp_glycosidase-like_sf"/>
</dbReference>
<evidence type="ECO:0000256" key="12">
    <source>
        <dbReference type="RuleBase" id="RU368089"/>
    </source>
</evidence>
<sequence>MSHITWFQSVIVGSIVLFIAFFLNNSDLISHLTRKTKIIESLIVNFGQEQYLTLFNTLVPSPSFNDSIRWGTFQAGMYFGIRSRTHPYHVNAGLLWTCSEKRCSDLLRHWSQQDDRLRKYGWLHHDGRTFGYQKIEDQFGKYNLQTQYVNLLSTVKQDRLMHLFSNQFKLESRDRSFTRKSKYVSLFYYIDLSCGDDGLSHSCRDALLRSDKNIFEIENNKATKCITNEKNEECLYQHMTTSTSKSSTNDALRQTFPSTFSARVEARVNNRIGSVKSFDLRFQGFAGANVVLVKEKIATQRISSAAFHNKEDIENEDDLIDWETRMEEEQSAIIDNADLIYLDNTIESKSLLVVFQVFVELANENAILEEDDVVMDVVFMEKKLENDEERDEDNTKSFSKEQVKEWQQRLKSTNSIKSTLVKAADVKRSVFERQFESTFQLSNENEWNTSHLQFAKAAFSNLIGGLSYFYGSAVIKTLDGEDRTIGTRTSKPMALFSATPSRSFFPRGFLWDEGFHQLGILPFDPEITEQVILHWLGAMIESGYIPREMILGRVASARVPEEFLVQNPTHANPPSFLLCLEKYLNMKNVSKEKRKAFMQRTFPSLNTWYEWFLASQQVSHVVKDDNQQMDSPEIKMHATAPRTEEAKLSRERILHGFQWRGRDPLDDRLNPITLASGFDDYPRASSPSKEELHVDLLCWMIRFSSIMARIAKFIGQKDGVVQKFVHQEVKFMETLNIVHWNDSLQTYSDIGMHSTDGVVTKMRVARCRDENGQVIDVLESESLCPTSHPDFLFYLGDGHGGFETRYVYVPGVIRLQHVHHIGYVSIFPLILRILPADAPQLEALLLSIRDPAHLWTPYGIRSLSTRDPFFEVGNRPNDKPYWRGAIWININYLALDALMYYSKQDGPYQQALKDTYTELRQNVITNIHSEYLRTGYFWEQYNGNLRLKKSFGRGRRSHPFTGWTALIANIMAEVYIHNER</sequence>
<keyword evidence="7 12" id="KW-1133">Transmembrane helix</keyword>
<dbReference type="OrthoDB" id="410058at2759"/>
<evidence type="ECO:0000259" key="13">
    <source>
        <dbReference type="Pfam" id="PF03200"/>
    </source>
</evidence>
<evidence type="ECO:0000256" key="7">
    <source>
        <dbReference type="ARBA" id="ARBA00022989"/>
    </source>
</evidence>
<evidence type="ECO:0000256" key="4">
    <source>
        <dbReference type="ARBA" id="ARBA00022801"/>
    </source>
</evidence>
<dbReference type="InParanoid" id="A0A024GD11"/>
<proteinExistence type="inferred from homology"/>
<keyword evidence="16" id="KW-1185">Reference proteome</keyword>
<keyword evidence="10 12" id="KW-0326">Glycosidase</keyword>
<dbReference type="Proteomes" id="UP000053237">
    <property type="component" value="Unassembled WGS sequence"/>
</dbReference>
<evidence type="ECO:0000259" key="14">
    <source>
        <dbReference type="Pfam" id="PF16923"/>
    </source>
</evidence>
<dbReference type="Pfam" id="PF03200">
    <property type="entry name" value="Glyco_hydro_63"/>
    <property type="match status" value="1"/>
</dbReference>
<accession>A0A024GD11</accession>
<dbReference type="InterPro" id="IPR038518">
    <property type="entry name" value="Glyco_hydro_63N_sf"/>
</dbReference>
<dbReference type="InterPro" id="IPR031335">
    <property type="entry name" value="Glyco_hydro_63_C"/>
</dbReference>
<dbReference type="SUPFAM" id="SSF48208">
    <property type="entry name" value="Six-hairpin glycosidases"/>
    <property type="match status" value="1"/>
</dbReference>
<organism evidence="15 16">
    <name type="scientific">Albugo candida</name>
    <dbReference type="NCBI Taxonomy" id="65357"/>
    <lineage>
        <taxon>Eukaryota</taxon>
        <taxon>Sar</taxon>
        <taxon>Stramenopiles</taxon>
        <taxon>Oomycota</taxon>
        <taxon>Peronosporomycetes</taxon>
        <taxon>Albuginales</taxon>
        <taxon>Albuginaceae</taxon>
        <taxon>Albugo</taxon>
    </lineage>
</organism>
<evidence type="ECO:0000256" key="2">
    <source>
        <dbReference type="ARBA" id="ARBA00010833"/>
    </source>
</evidence>
<evidence type="ECO:0000256" key="9">
    <source>
        <dbReference type="ARBA" id="ARBA00023180"/>
    </source>
</evidence>